<name>A0A6G7XBF5_9MICO</name>
<dbReference type="RefSeq" id="WP_166287161.1">
    <property type="nucleotide sequence ID" value="NZ_CP049863.1"/>
</dbReference>
<accession>A0A6G7XBF5</accession>
<dbReference type="Proteomes" id="UP000502677">
    <property type="component" value="Chromosome"/>
</dbReference>
<keyword evidence="2" id="KW-1185">Reference proteome</keyword>
<reference evidence="1 2" key="1">
    <citation type="submission" date="2020-03" db="EMBL/GenBank/DDBJ databases">
        <title>Leucobacter sp. nov., isolated from beetles.</title>
        <authorList>
            <person name="Hyun D.-W."/>
            <person name="Bae J.-W."/>
        </authorList>
    </citation>
    <scope>NUCLEOTIDE SEQUENCE [LARGE SCALE GENOMIC DNA]</scope>
    <source>
        <strain evidence="1 2">HDW9C</strain>
    </source>
</reference>
<proteinExistence type="predicted"/>
<dbReference type="KEGG" id="lvi:G7068_00060"/>
<evidence type="ECO:0000313" key="2">
    <source>
        <dbReference type="Proteomes" id="UP000502677"/>
    </source>
</evidence>
<organism evidence="1 2">
    <name type="scientific">Leucobacter viscericola</name>
    <dbReference type="NCBI Taxonomy" id="2714935"/>
    <lineage>
        <taxon>Bacteria</taxon>
        <taxon>Bacillati</taxon>
        <taxon>Actinomycetota</taxon>
        <taxon>Actinomycetes</taxon>
        <taxon>Micrococcales</taxon>
        <taxon>Microbacteriaceae</taxon>
        <taxon>Leucobacter</taxon>
    </lineage>
</organism>
<protein>
    <submittedName>
        <fullName evidence="1">Uncharacterized protein</fullName>
    </submittedName>
</protein>
<gene>
    <name evidence="1" type="ORF">G7068_00060</name>
</gene>
<evidence type="ECO:0000313" key="1">
    <source>
        <dbReference type="EMBL" id="QIK61779.1"/>
    </source>
</evidence>
<sequence>MTPEQKRAQIDKLRELADPQFNLSIPDGAKRAITLVADALEATPNTPDRGELAKLLAEKLVDACLTGLLDEEAVGLADAILAAYPRFLVLLYPKRQNRNGSTALGTAIRKVATRLMPTWTRTSCAPALSRYKSG</sequence>
<dbReference type="AlphaFoldDB" id="A0A6G7XBF5"/>
<dbReference type="EMBL" id="CP049863">
    <property type="protein sequence ID" value="QIK61779.1"/>
    <property type="molecule type" value="Genomic_DNA"/>
</dbReference>